<dbReference type="GO" id="GO:0005524">
    <property type="term" value="F:ATP binding"/>
    <property type="evidence" value="ECO:0007669"/>
    <property type="project" value="UniProtKB-KW"/>
</dbReference>
<keyword evidence="2" id="KW-0547">Nucleotide-binding</keyword>
<dbReference type="OMA" id="NLFMRCT"/>
<dbReference type="Proteomes" id="UP000002640">
    <property type="component" value="Unassembled WGS sequence"/>
</dbReference>
<feature type="compositionally biased region" description="Polar residues" evidence="5">
    <location>
        <begin position="656"/>
        <end position="665"/>
    </location>
</feature>
<dbReference type="Gene3D" id="3.30.200.20">
    <property type="entry name" value="Phosphorylase Kinase, domain 1"/>
    <property type="match status" value="1"/>
</dbReference>
<dbReference type="KEGG" id="psoj:PHYSODRAFT_529407"/>
<feature type="compositionally biased region" description="Acidic residues" evidence="5">
    <location>
        <begin position="178"/>
        <end position="188"/>
    </location>
</feature>
<evidence type="ECO:0000313" key="8">
    <source>
        <dbReference type="Proteomes" id="UP000002640"/>
    </source>
</evidence>
<dbReference type="InParanoid" id="G5AAV7"/>
<evidence type="ECO:0000256" key="2">
    <source>
        <dbReference type="ARBA" id="ARBA00022741"/>
    </source>
</evidence>
<feature type="compositionally biased region" description="Polar residues" evidence="5">
    <location>
        <begin position="164"/>
        <end position="177"/>
    </location>
</feature>
<evidence type="ECO:0000259" key="6">
    <source>
        <dbReference type="PROSITE" id="PS50011"/>
    </source>
</evidence>
<dbReference type="GeneID" id="20661360"/>
<feature type="compositionally biased region" description="Basic and acidic residues" evidence="5">
    <location>
        <begin position="70"/>
        <end position="96"/>
    </location>
</feature>
<dbReference type="SUPFAM" id="SSF56112">
    <property type="entry name" value="Protein kinase-like (PK-like)"/>
    <property type="match status" value="1"/>
</dbReference>
<dbReference type="Gene3D" id="1.10.510.10">
    <property type="entry name" value="Transferase(Phosphotransferase) domain 1"/>
    <property type="match status" value="1"/>
</dbReference>
<proteinExistence type="predicted"/>
<dbReference type="STRING" id="1094619.G5AAV7"/>
<keyword evidence="4" id="KW-0067">ATP-binding</keyword>
<dbReference type="InterPro" id="IPR001245">
    <property type="entry name" value="Ser-Thr/Tyr_kinase_cat_dom"/>
</dbReference>
<feature type="region of interest" description="Disordered" evidence="5">
    <location>
        <begin position="143"/>
        <end position="200"/>
    </location>
</feature>
<keyword evidence="1" id="KW-0808">Transferase</keyword>
<evidence type="ECO:0000256" key="5">
    <source>
        <dbReference type="SAM" id="MobiDB-lite"/>
    </source>
</evidence>
<dbReference type="Pfam" id="PF07714">
    <property type="entry name" value="PK_Tyr_Ser-Thr"/>
    <property type="match status" value="1"/>
</dbReference>
<feature type="region of interest" description="Disordered" evidence="5">
    <location>
        <begin position="1"/>
        <end position="118"/>
    </location>
</feature>
<dbReference type="InterPro" id="IPR000719">
    <property type="entry name" value="Prot_kinase_dom"/>
</dbReference>
<dbReference type="InterPro" id="IPR011009">
    <property type="entry name" value="Kinase-like_dom_sf"/>
</dbReference>
<dbReference type="PANTHER" id="PTHR44329:SF288">
    <property type="entry name" value="MITOGEN-ACTIVATED PROTEIN KINASE KINASE KINASE 20"/>
    <property type="match status" value="1"/>
</dbReference>
<keyword evidence="3" id="KW-0418">Kinase</keyword>
<feature type="domain" description="Protein kinase" evidence="6">
    <location>
        <begin position="300"/>
        <end position="670"/>
    </location>
</feature>
<reference evidence="7 8" key="1">
    <citation type="journal article" date="2006" name="Science">
        <title>Phytophthora genome sequences uncover evolutionary origins and mechanisms of pathogenesis.</title>
        <authorList>
            <person name="Tyler B.M."/>
            <person name="Tripathy S."/>
            <person name="Zhang X."/>
            <person name="Dehal P."/>
            <person name="Jiang R.H."/>
            <person name="Aerts A."/>
            <person name="Arredondo F.D."/>
            <person name="Baxter L."/>
            <person name="Bensasson D."/>
            <person name="Beynon J.L."/>
            <person name="Chapman J."/>
            <person name="Damasceno C.M."/>
            <person name="Dorrance A.E."/>
            <person name="Dou D."/>
            <person name="Dickerman A.W."/>
            <person name="Dubchak I.L."/>
            <person name="Garbelotto M."/>
            <person name="Gijzen M."/>
            <person name="Gordon S.G."/>
            <person name="Govers F."/>
            <person name="Grunwald N.J."/>
            <person name="Huang W."/>
            <person name="Ivors K.L."/>
            <person name="Jones R.W."/>
            <person name="Kamoun S."/>
            <person name="Krampis K."/>
            <person name="Lamour K.H."/>
            <person name="Lee M.K."/>
            <person name="McDonald W.H."/>
            <person name="Medina M."/>
            <person name="Meijer H.J."/>
            <person name="Nordberg E.K."/>
            <person name="Maclean D.J."/>
            <person name="Ospina-Giraldo M.D."/>
            <person name="Morris P.F."/>
            <person name="Phuntumart V."/>
            <person name="Putnam N.H."/>
            <person name="Rash S."/>
            <person name="Rose J.K."/>
            <person name="Sakihama Y."/>
            <person name="Salamov A.A."/>
            <person name="Savidor A."/>
            <person name="Scheuring C.F."/>
            <person name="Smith B.M."/>
            <person name="Sobral B.W."/>
            <person name="Terry A."/>
            <person name="Torto-Alalibo T.A."/>
            <person name="Win J."/>
            <person name="Xu Z."/>
            <person name="Zhang H."/>
            <person name="Grigoriev I.V."/>
            <person name="Rokhsar D.S."/>
            <person name="Boore J.L."/>
        </authorList>
    </citation>
    <scope>NUCLEOTIDE SEQUENCE [LARGE SCALE GENOMIC DNA]</scope>
    <source>
        <strain evidence="7 8">P6497</strain>
    </source>
</reference>
<feature type="compositionally biased region" description="Polar residues" evidence="5">
    <location>
        <begin position="688"/>
        <end position="698"/>
    </location>
</feature>
<dbReference type="InterPro" id="IPR051681">
    <property type="entry name" value="Ser/Thr_Kinases-Pseudokinases"/>
</dbReference>
<evidence type="ECO:0000256" key="3">
    <source>
        <dbReference type="ARBA" id="ARBA00022777"/>
    </source>
</evidence>
<dbReference type="AlphaFoldDB" id="G5AAV7"/>
<accession>G5AAV7</accession>
<name>G5AAV7_PHYSP</name>
<sequence>MSPDRASVHSPVETIAQSKNLASAIDPTPEKSAPPVAVAGKPRRDVARGIAQSSSSASTRKRMISFSPERAPRPENRALALKKLEKNLKTNEKLQQRLEAPTPVKASAPSRMSSPAAATPVRRPINFASPQVRRPMTFQSPQARRPMTFASPPPRRPVYESPFTGASCSIPLSQTEELQYDSPDEEQTEEKAETAHSNNDLKTSVVVEDVVVTDKAEGVEATEEVDGVVMHSQDEVGLSQESVSVAHSHADDLAPLSQESMTSLADVEPATAHADTSSNSFTSTSVIGDVGLFNCETDVEYTGGVYGEGTDGKVTAAVINGQKVALKRAKPHEGFPEHEAKHRAALELHYLRRVRHMKGFLQCLGLCDAIEHTCIALEVMDCKLSDYLRRYGVNSGGSKHRRYTLSFDDTKAMLKQICLPMITLHEDINVAHGDLACRNILMRTPPEGYEQSWEPDIKLSDFGRIKLPSDEPKILDSPFSFHKNCDVGAFGREILYRLLVGEIVPKEFVETRSLHKLLQDVTITQVPEAAKTRLGPYYNLFMRCTAWGVRPTFREIYEHLDDLQYFETTENGLFPLKPTDATFMSPVADGSSRHKTPTSSASRAHKRDTPTRRGHRPSGPKSRLFSSKAVNEANVPGSNKPVNWLKTRSVGVQRPVAQQTLTPNSAHPMLIKKKRKTPPSAGAGASRRSLQILNQIQHRTSEKGRKST</sequence>
<evidence type="ECO:0000256" key="4">
    <source>
        <dbReference type="ARBA" id="ARBA00022840"/>
    </source>
</evidence>
<feature type="region of interest" description="Disordered" evidence="5">
    <location>
        <begin position="584"/>
        <end position="708"/>
    </location>
</feature>
<dbReference type="PROSITE" id="PS50011">
    <property type="entry name" value="PROTEIN_KINASE_DOM"/>
    <property type="match status" value="1"/>
</dbReference>
<dbReference type="PANTHER" id="PTHR44329">
    <property type="entry name" value="SERINE/THREONINE-PROTEIN KINASE TNNI3K-RELATED"/>
    <property type="match status" value="1"/>
</dbReference>
<dbReference type="EMBL" id="JH159162">
    <property type="protein sequence ID" value="EGZ07736.1"/>
    <property type="molecule type" value="Genomic_DNA"/>
</dbReference>
<evidence type="ECO:0000313" key="7">
    <source>
        <dbReference type="EMBL" id="EGZ07736.1"/>
    </source>
</evidence>
<dbReference type="GO" id="GO:0004674">
    <property type="term" value="F:protein serine/threonine kinase activity"/>
    <property type="evidence" value="ECO:0007669"/>
    <property type="project" value="TreeGrafter"/>
</dbReference>
<feature type="region of interest" description="Disordered" evidence="5">
    <location>
        <begin position="260"/>
        <end position="280"/>
    </location>
</feature>
<organism evidence="7 8">
    <name type="scientific">Phytophthora sojae (strain P6497)</name>
    <name type="common">Soybean stem and root rot agent</name>
    <name type="synonym">Phytophthora megasperma f. sp. glycines</name>
    <dbReference type="NCBI Taxonomy" id="1094619"/>
    <lineage>
        <taxon>Eukaryota</taxon>
        <taxon>Sar</taxon>
        <taxon>Stramenopiles</taxon>
        <taxon>Oomycota</taxon>
        <taxon>Peronosporomycetes</taxon>
        <taxon>Peronosporales</taxon>
        <taxon>Peronosporaceae</taxon>
        <taxon>Phytophthora</taxon>
    </lineage>
</organism>
<protein>
    <recommendedName>
        <fullName evidence="6">Protein kinase domain-containing protein</fullName>
    </recommendedName>
</protein>
<feature type="compositionally biased region" description="Basic and acidic residues" evidence="5">
    <location>
        <begin position="699"/>
        <end position="708"/>
    </location>
</feature>
<keyword evidence="8" id="KW-1185">Reference proteome</keyword>
<dbReference type="RefSeq" id="XP_009537302.1">
    <property type="nucleotide sequence ID" value="XM_009539007.1"/>
</dbReference>
<gene>
    <name evidence="7" type="ORF">PHYSODRAFT_529407</name>
</gene>
<dbReference type="SMR" id="G5AAV7"/>
<feature type="compositionally biased region" description="Low complexity" evidence="5">
    <location>
        <begin position="106"/>
        <end position="118"/>
    </location>
</feature>
<evidence type="ECO:0000256" key="1">
    <source>
        <dbReference type="ARBA" id="ARBA00022679"/>
    </source>
</evidence>